<sequence length="148" mass="16041">MGGSSVASPKRRRRIARRARRIVPLTLLLLISLMLLFFITARVVRAVLEARNAEQVRNGAAIGVRPWMTIPYIARAHGIPEGELFDALGLIATERNRRAPLGAIAEHNGRDLDADLATLNALIAERRAAPRAPTPPRPPSPQAPGGNP</sequence>
<gene>
    <name evidence="2" type="ORF">AVDCRST_MAG18-176</name>
</gene>
<dbReference type="EMBL" id="CADCWN010000015">
    <property type="protein sequence ID" value="CAA9549431.1"/>
    <property type="molecule type" value="Genomic_DNA"/>
</dbReference>
<feature type="region of interest" description="Disordered" evidence="1">
    <location>
        <begin position="126"/>
        <end position="148"/>
    </location>
</feature>
<protein>
    <submittedName>
        <fullName evidence="2">Uncharacterized protein</fullName>
    </submittedName>
</protein>
<reference evidence="2" key="1">
    <citation type="submission" date="2020-02" db="EMBL/GenBank/DDBJ databases">
        <authorList>
            <person name="Meier V. D."/>
        </authorList>
    </citation>
    <scope>NUCLEOTIDE SEQUENCE</scope>
    <source>
        <strain evidence="2">AVDCRST_MAG18</strain>
    </source>
</reference>
<organism evidence="2">
    <name type="scientific">uncultured Thermomicrobiales bacterium</name>
    <dbReference type="NCBI Taxonomy" id="1645740"/>
    <lineage>
        <taxon>Bacteria</taxon>
        <taxon>Pseudomonadati</taxon>
        <taxon>Thermomicrobiota</taxon>
        <taxon>Thermomicrobia</taxon>
        <taxon>Thermomicrobiales</taxon>
        <taxon>environmental samples</taxon>
    </lineage>
</organism>
<name>A0A6J4UFK9_9BACT</name>
<evidence type="ECO:0000313" key="2">
    <source>
        <dbReference type="EMBL" id="CAA9549431.1"/>
    </source>
</evidence>
<evidence type="ECO:0000256" key="1">
    <source>
        <dbReference type="SAM" id="MobiDB-lite"/>
    </source>
</evidence>
<dbReference type="AlphaFoldDB" id="A0A6J4UFK9"/>
<proteinExistence type="predicted"/>
<feature type="compositionally biased region" description="Pro residues" evidence="1">
    <location>
        <begin position="132"/>
        <end position="148"/>
    </location>
</feature>
<accession>A0A6J4UFK9</accession>